<feature type="transmembrane region" description="Helical" evidence="1">
    <location>
        <begin position="45"/>
        <end position="61"/>
    </location>
</feature>
<keyword evidence="3" id="KW-1185">Reference proteome</keyword>
<dbReference type="EMBL" id="VCPC01000001">
    <property type="protein sequence ID" value="TMV15119.1"/>
    <property type="molecule type" value="Genomic_DNA"/>
</dbReference>
<name>A0ABY2XDR3_9RHOB</name>
<keyword evidence="1" id="KW-1133">Transmembrane helix</keyword>
<sequence length="134" mass="14457">MTTLQKIALGYAGALTFAALLNYIPGVRDENGLCLGLFALDWFDDALHIGSALWALGAALWSHRAARFFLIVFGALYLGDGIFGFFTGFGYLDAGIFIYGNYGMSFTLGRVLLNLPHIALGGFALWAGLRLARA</sequence>
<evidence type="ECO:0000313" key="2">
    <source>
        <dbReference type="EMBL" id="TMV15119.1"/>
    </source>
</evidence>
<feature type="transmembrane region" description="Helical" evidence="1">
    <location>
        <begin position="7"/>
        <end position="25"/>
    </location>
</feature>
<evidence type="ECO:0008006" key="4">
    <source>
        <dbReference type="Google" id="ProtNLM"/>
    </source>
</evidence>
<organism evidence="2 3">
    <name type="scientific">Arenibacterium halophilum</name>
    <dbReference type="NCBI Taxonomy" id="2583821"/>
    <lineage>
        <taxon>Bacteria</taxon>
        <taxon>Pseudomonadati</taxon>
        <taxon>Pseudomonadota</taxon>
        <taxon>Alphaproteobacteria</taxon>
        <taxon>Rhodobacterales</taxon>
        <taxon>Paracoccaceae</taxon>
        <taxon>Arenibacterium</taxon>
    </lineage>
</organism>
<feature type="transmembrane region" description="Helical" evidence="1">
    <location>
        <begin position="68"/>
        <end position="91"/>
    </location>
</feature>
<reference evidence="2 3" key="1">
    <citation type="submission" date="2019-05" db="EMBL/GenBank/DDBJ databases">
        <title>Marivita sp. nov. isolated from sea sediment.</title>
        <authorList>
            <person name="Kim W."/>
        </authorList>
    </citation>
    <scope>NUCLEOTIDE SEQUENCE [LARGE SCALE GENOMIC DNA]</scope>
    <source>
        <strain evidence="2 3">CAU 1492</strain>
    </source>
</reference>
<keyword evidence="1" id="KW-0812">Transmembrane</keyword>
<evidence type="ECO:0000313" key="3">
    <source>
        <dbReference type="Proteomes" id="UP001191082"/>
    </source>
</evidence>
<accession>A0ABY2XDR3</accession>
<dbReference type="RefSeq" id="WP_138862467.1">
    <property type="nucleotide sequence ID" value="NZ_VCPC01000001.1"/>
</dbReference>
<comment type="caution">
    <text evidence="2">The sequence shown here is derived from an EMBL/GenBank/DDBJ whole genome shotgun (WGS) entry which is preliminary data.</text>
</comment>
<feature type="transmembrane region" description="Helical" evidence="1">
    <location>
        <begin position="111"/>
        <end position="129"/>
    </location>
</feature>
<protein>
    <recommendedName>
        <fullName evidence="4">DUF4383 domain-containing protein</fullName>
    </recommendedName>
</protein>
<evidence type="ECO:0000256" key="1">
    <source>
        <dbReference type="SAM" id="Phobius"/>
    </source>
</evidence>
<dbReference type="Proteomes" id="UP001191082">
    <property type="component" value="Unassembled WGS sequence"/>
</dbReference>
<proteinExistence type="predicted"/>
<gene>
    <name evidence="2" type="ORF">FGK64_03920</name>
</gene>
<keyword evidence="1" id="KW-0472">Membrane</keyword>